<dbReference type="VEuPathDB" id="PlasmoDB:PGAL8A_00452700"/>
<dbReference type="AlphaFoldDB" id="A0A1J1GWM2"/>
<dbReference type="Proteomes" id="UP000220797">
    <property type="component" value="Unassembled WGS sequence"/>
</dbReference>
<reference evidence="1" key="1">
    <citation type="submission" date="2015-04" db="EMBL/GenBank/DDBJ databases">
        <authorList>
            <consortium name="Pathogen Informatics"/>
        </authorList>
    </citation>
    <scope>NUCLEOTIDE SEQUENCE [LARGE SCALE GENOMIC DNA]</scope>
    <source>
        <strain evidence="1">8A</strain>
    </source>
</reference>
<keyword evidence="2" id="KW-1185">Reference proteome</keyword>
<sequence length="895" mass="105947">MNFCDFPISNSKGVCHRQITKEYENSGITKFFLKDLIKESSLKNNDSISNNQIKNDENNFQQNDKNQSFNVSYTWETDTISGLRFINVLNKKDKKKLGFQCIYCRDKQLFKKKSSVLYHMVTFNHGLKTSVIEELKIERNLDDRLDFIKNFNLEKPTTEKKENEIQKEFVNDYNLIKLEIEFVSTLNLLTHEELKTLFLLFFPENLLSINQYMSKENIIEIFLLNISSISEKYSGTIKKIYNAPILNKDVDHISLSEYLNELKGTVKGESNLKYDTNIKNKEVINELMSFKNKIYEEIDTYEEDKKNVSETKNENNIKDTREKNKEEIIENNIKEITEQNKNNIIQENENNIIEENKNNIIQENENNITEESKNNIIQENENIIIEENKNNIIQENESKNDITQKNKNNAIEENKNNIIRENENNIIQENEENKREIIKSTEKNHIIINIKNYDIFKHNDKLFIDLTTHKETKDNIQNTEDTFLIINNSLTNNEVNNIEVKPTNNSLLKNINTQRINNNDQKKENSIGVLLNMNKKIRKNRKINENGKKYTTNICKKSRKNEKNSLHEKLKINSLCIENSVQENCIKESLTNEKSMINNLIEDNLDKENNNLNKKKYNLENYKKSYYAEKSSNLINNCLNSVDVEKNNNTEDDLHTYNDLFYIRNNEKNNNVNYNKSIIENNHINNESSVKISEVNNENNLNLNNVNTKNTNNTFIRKINYEKKNNNNNNNNKLVNQRKGNCIISVKEIKKKIMISNKTLKKNKKQKVEYDILLRRNVKSTYSRKFLEEKKIMNIKKKHTKKTVKDKKPTYVNYEKNICKFIGKKKNLLIRKATNKEHRKKFMNKTKKKKIENICTFLNKEIKQLCNLSKENIIQHDNVNLMCTRSHRLSRYIKK</sequence>
<gene>
    <name evidence="1" type="ORF">PGAL8A_00452700</name>
</gene>
<dbReference type="OrthoDB" id="372177at2759"/>
<dbReference type="RefSeq" id="XP_028529750.1">
    <property type="nucleotide sequence ID" value="XM_028673281.1"/>
</dbReference>
<dbReference type="GeneID" id="39733060"/>
<dbReference type="OMA" id="HNDKLFI"/>
<protein>
    <submittedName>
        <fullName evidence="1">Uncharacterized protein</fullName>
    </submittedName>
</protein>
<comment type="caution">
    <text evidence="1">The sequence shown here is derived from an EMBL/GenBank/DDBJ whole genome shotgun (WGS) entry which is preliminary data.</text>
</comment>
<dbReference type="EMBL" id="CVMV01000083">
    <property type="protein sequence ID" value="CRG96947.1"/>
    <property type="molecule type" value="Genomic_DNA"/>
</dbReference>
<accession>A0A1J1GWM2</accession>
<evidence type="ECO:0000313" key="2">
    <source>
        <dbReference type="Proteomes" id="UP000220797"/>
    </source>
</evidence>
<name>A0A1J1GWM2_PLAGA</name>
<organism evidence="1 2">
    <name type="scientific">Plasmodium gallinaceum</name>
    <dbReference type="NCBI Taxonomy" id="5849"/>
    <lineage>
        <taxon>Eukaryota</taxon>
        <taxon>Sar</taxon>
        <taxon>Alveolata</taxon>
        <taxon>Apicomplexa</taxon>
        <taxon>Aconoidasida</taxon>
        <taxon>Haemosporida</taxon>
        <taxon>Plasmodiidae</taxon>
        <taxon>Plasmodium</taxon>
        <taxon>Plasmodium (Haemamoeba)</taxon>
    </lineage>
</organism>
<proteinExistence type="predicted"/>
<evidence type="ECO:0000313" key="1">
    <source>
        <dbReference type="EMBL" id="CRG96947.1"/>
    </source>
</evidence>